<comment type="caution">
    <text evidence="2">The sequence shown here is derived from an EMBL/GenBank/DDBJ whole genome shotgun (WGS) entry which is preliminary data.</text>
</comment>
<accession>A0A4C1XNX5</accession>
<organism evidence="2 3">
    <name type="scientific">Eumeta variegata</name>
    <name type="common">Bagworm moth</name>
    <name type="synonym">Eumeta japonica</name>
    <dbReference type="NCBI Taxonomy" id="151549"/>
    <lineage>
        <taxon>Eukaryota</taxon>
        <taxon>Metazoa</taxon>
        <taxon>Ecdysozoa</taxon>
        <taxon>Arthropoda</taxon>
        <taxon>Hexapoda</taxon>
        <taxon>Insecta</taxon>
        <taxon>Pterygota</taxon>
        <taxon>Neoptera</taxon>
        <taxon>Endopterygota</taxon>
        <taxon>Lepidoptera</taxon>
        <taxon>Glossata</taxon>
        <taxon>Ditrysia</taxon>
        <taxon>Tineoidea</taxon>
        <taxon>Psychidae</taxon>
        <taxon>Oiketicinae</taxon>
        <taxon>Eumeta</taxon>
    </lineage>
</organism>
<feature type="region of interest" description="Disordered" evidence="1">
    <location>
        <begin position="57"/>
        <end position="79"/>
    </location>
</feature>
<dbReference type="Proteomes" id="UP000299102">
    <property type="component" value="Unassembled WGS sequence"/>
</dbReference>
<protein>
    <submittedName>
        <fullName evidence="2">Uncharacterized protein</fullName>
    </submittedName>
</protein>
<evidence type="ECO:0000256" key="1">
    <source>
        <dbReference type="SAM" id="MobiDB-lite"/>
    </source>
</evidence>
<evidence type="ECO:0000313" key="3">
    <source>
        <dbReference type="Proteomes" id="UP000299102"/>
    </source>
</evidence>
<dbReference type="AlphaFoldDB" id="A0A4C1XNX5"/>
<proteinExistence type="predicted"/>
<sequence length="79" mass="8940">MPSGGALRRWKWLTVEILIVISNPTTLHRARHVWMPSAVALLQVIRSDLLGIGSREGLRHGSEPLNDASVRRARRELKH</sequence>
<name>A0A4C1XNX5_EUMVA</name>
<evidence type="ECO:0000313" key="2">
    <source>
        <dbReference type="EMBL" id="GBP63957.1"/>
    </source>
</evidence>
<gene>
    <name evidence="2" type="ORF">EVAR_40208_1</name>
</gene>
<dbReference type="EMBL" id="BGZK01000883">
    <property type="protein sequence ID" value="GBP63957.1"/>
    <property type="molecule type" value="Genomic_DNA"/>
</dbReference>
<keyword evidence="3" id="KW-1185">Reference proteome</keyword>
<reference evidence="2 3" key="1">
    <citation type="journal article" date="2019" name="Commun. Biol.">
        <title>The bagworm genome reveals a unique fibroin gene that provides high tensile strength.</title>
        <authorList>
            <person name="Kono N."/>
            <person name="Nakamura H."/>
            <person name="Ohtoshi R."/>
            <person name="Tomita M."/>
            <person name="Numata K."/>
            <person name="Arakawa K."/>
        </authorList>
    </citation>
    <scope>NUCLEOTIDE SEQUENCE [LARGE SCALE GENOMIC DNA]</scope>
</reference>